<feature type="domain" description="Adenylosuccinate lyase C-terminal" evidence="12">
    <location>
        <begin position="339"/>
        <end position="420"/>
    </location>
</feature>
<evidence type="ECO:0000313" key="13">
    <source>
        <dbReference type="EMBL" id="CAI8018390.1"/>
    </source>
</evidence>
<dbReference type="Proteomes" id="UP001174909">
    <property type="component" value="Unassembled WGS sequence"/>
</dbReference>
<dbReference type="GO" id="GO:0004018">
    <property type="term" value="F:N6-(1,2-dicarboxyethyl)AMP AMP-lyase (fumarate-forming) activity"/>
    <property type="evidence" value="ECO:0007669"/>
    <property type="project" value="InterPro"/>
</dbReference>
<dbReference type="InterPro" id="IPR020557">
    <property type="entry name" value="Fumarate_lyase_CS"/>
</dbReference>
<name>A0AA35RV97_GEOBA</name>
<dbReference type="PANTHER" id="PTHR43172">
    <property type="entry name" value="ADENYLOSUCCINATE LYASE"/>
    <property type="match status" value="1"/>
</dbReference>
<organism evidence="13 14">
    <name type="scientific">Geodia barretti</name>
    <name type="common">Barrett's horny sponge</name>
    <dbReference type="NCBI Taxonomy" id="519541"/>
    <lineage>
        <taxon>Eukaryota</taxon>
        <taxon>Metazoa</taxon>
        <taxon>Porifera</taxon>
        <taxon>Demospongiae</taxon>
        <taxon>Heteroscleromorpha</taxon>
        <taxon>Tetractinellida</taxon>
        <taxon>Astrophorina</taxon>
        <taxon>Geodiidae</taxon>
        <taxon>Geodia</taxon>
    </lineage>
</organism>
<dbReference type="Gene3D" id="1.20.200.10">
    <property type="entry name" value="Fumarase/aspartase (Central domain)"/>
    <property type="match status" value="1"/>
</dbReference>
<evidence type="ECO:0000256" key="11">
    <source>
        <dbReference type="RuleBase" id="RU361172"/>
    </source>
</evidence>
<comment type="pathway">
    <text evidence="1 11">Purine metabolism; IMP biosynthesis via de novo pathway; 5-amino-1-(5-phospho-D-ribosyl)imidazole-4-carboxamide from 5-amino-1-(5-phospho-D-ribosyl)imidazole-4-carboxylate: step 2/2.</text>
</comment>
<protein>
    <recommendedName>
        <fullName evidence="5 11">Adenylosuccinate lyase</fullName>
        <shortName evidence="11">ASL</shortName>
        <ecNumber evidence="4 11">4.3.2.2</ecNumber>
    </recommendedName>
    <alternativeName>
        <fullName evidence="9 11">Adenylosuccinase</fullName>
    </alternativeName>
</protein>
<dbReference type="Pfam" id="PF00206">
    <property type="entry name" value="Lyase_1"/>
    <property type="match status" value="1"/>
</dbReference>
<evidence type="ECO:0000259" key="12">
    <source>
        <dbReference type="SMART" id="SM00998"/>
    </source>
</evidence>
<dbReference type="EMBL" id="CASHTH010001687">
    <property type="protein sequence ID" value="CAI8018390.1"/>
    <property type="molecule type" value="Genomic_DNA"/>
</dbReference>
<dbReference type="InterPro" id="IPR024083">
    <property type="entry name" value="Fumarase/histidase_N"/>
</dbReference>
<comment type="similarity">
    <text evidence="3 11">Belongs to the lyase 1 family. Adenylosuccinate lyase subfamily.</text>
</comment>
<dbReference type="PANTHER" id="PTHR43172:SF1">
    <property type="entry name" value="ADENYLOSUCCINATE LYASE"/>
    <property type="match status" value="1"/>
</dbReference>
<dbReference type="InterPro" id="IPR004769">
    <property type="entry name" value="Pur_lyase"/>
</dbReference>
<evidence type="ECO:0000256" key="5">
    <source>
        <dbReference type="ARBA" id="ARBA00017058"/>
    </source>
</evidence>
<evidence type="ECO:0000256" key="4">
    <source>
        <dbReference type="ARBA" id="ARBA00012339"/>
    </source>
</evidence>
<evidence type="ECO:0000256" key="2">
    <source>
        <dbReference type="ARBA" id="ARBA00004734"/>
    </source>
</evidence>
<dbReference type="InterPro" id="IPR008948">
    <property type="entry name" value="L-Aspartase-like"/>
</dbReference>
<dbReference type="EC" id="4.3.2.2" evidence="4 11"/>
<proteinExistence type="inferred from homology"/>
<gene>
    <name evidence="13" type="ORF">GBAR_LOCUS11150</name>
</gene>
<dbReference type="Gene3D" id="1.10.40.30">
    <property type="entry name" value="Fumarase/aspartase (C-terminal domain)"/>
    <property type="match status" value="1"/>
</dbReference>
<comment type="catalytic activity">
    <reaction evidence="8">
        <text>(2S)-2-[5-amino-1-(5-phospho-beta-D-ribosyl)imidazole-4-carboxamido]succinate = 5-amino-1-(5-phospho-beta-D-ribosyl)imidazole-4-carboxamide + fumarate</text>
        <dbReference type="Rhea" id="RHEA:23920"/>
        <dbReference type="ChEBI" id="CHEBI:29806"/>
        <dbReference type="ChEBI" id="CHEBI:58443"/>
        <dbReference type="ChEBI" id="CHEBI:58475"/>
        <dbReference type="EC" id="4.3.2.2"/>
    </reaction>
    <physiologicalReaction direction="left-to-right" evidence="8">
        <dbReference type="Rhea" id="RHEA:23921"/>
    </physiologicalReaction>
</comment>
<dbReference type="Pfam" id="PF10397">
    <property type="entry name" value="ADSL_C"/>
    <property type="match status" value="1"/>
</dbReference>
<evidence type="ECO:0000256" key="8">
    <source>
        <dbReference type="ARBA" id="ARBA00024477"/>
    </source>
</evidence>
<keyword evidence="6 11" id="KW-0658">Purine biosynthesis</keyword>
<dbReference type="InterPro" id="IPR022761">
    <property type="entry name" value="Fumarate_lyase_N"/>
</dbReference>
<dbReference type="FunFam" id="1.10.40.30:FF:000007">
    <property type="entry name" value="Adenylosuccinate lyase"/>
    <property type="match status" value="1"/>
</dbReference>
<keyword evidence="14" id="KW-1185">Reference proteome</keyword>
<evidence type="ECO:0000256" key="9">
    <source>
        <dbReference type="ARBA" id="ARBA00030717"/>
    </source>
</evidence>
<dbReference type="InterPro" id="IPR019468">
    <property type="entry name" value="AdenyloSucc_lyase_C"/>
</dbReference>
<dbReference type="SUPFAM" id="SSF48557">
    <property type="entry name" value="L-aspartase-like"/>
    <property type="match status" value="1"/>
</dbReference>
<dbReference type="PRINTS" id="PR00149">
    <property type="entry name" value="FUMRATELYASE"/>
</dbReference>
<dbReference type="PROSITE" id="PS00163">
    <property type="entry name" value="FUMARATE_LYASES"/>
    <property type="match status" value="1"/>
</dbReference>
<evidence type="ECO:0000256" key="7">
    <source>
        <dbReference type="ARBA" id="ARBA00023239"/>
    </source>
</evidence>
<dbReference type="GO" id="GO:0005829">
    <property type="term" value="C:cytosol"/>
    <property type="evidence" value="ECO:0007669"/>
    <property type="project" value="TreeGrafter"/>
</dbReference>
<sequence length="445" mass="50412">MKMVWSDETKYRMWLDVELAVCEAWTEAGVIPLEDMEALRGAAYNHQRMMEIFETTRHDVTAFLRSITETLGPEGRWLHLGMTSSDMLDTGQALQLVAAADLLLREIDSAIEAVREQAICHKDTLMVGRTHGVHAEPMTFGLKLALWWDELRRQRERMTAARESVRVGKISGAVGTHATIPPHIEERVCHHLGLDVAPVSNQVVQRDRHAHFITTAALVAASLEKFATEIRGMQRTEIHEVEEPFGAGQTGSSSMPHKRNPELTERICGLARTIRGNAVPALENVALWGERDISHSSSERIILPDTCLMLDYILSIFTHVVSGWRVDTDRMWQNLESSRGLIFSQRVLLALVEEKGLSREAAYDIVQRNAMRSWDDAQDFRHLLKSDAEAVQHLSTAEMDGLFDYGYYTRYIDDNFKRIGTAARTRAGLTHTFGERPDPIFEWLP</sequence>
<comment type="pathway">
    <text evidence="2 11">Purine metabolism; AMP biosynthesis via de novo pathway; AMP from IMP: step 2/2.</text>
</comment>
<comment type="catalytic activity">
    <reaction evidence="10">
        <text>N(6)-(1,2-dicarboxyethyl)-AMP = fumarate + AMP</text>
        <dbReference type="Rhea" id="RHEA:16853"/>
        <dbReference type="ChEBI" id="CHEBI:29806"/>
        <dbReference type="ChEBI" id="CHEBI:57567"/>
        <dbReference type="ChEBI" id="CHEBI:456215"/>
        <dbReference type="EC" id="4.3.2.2"/>
    </reaction>
    <physiologicalReaction direction="left-to-right" evidence="10">
        <dbReference type="Rhea" id="RHEA:16854"/>
    </physiologicalReaction>
</comment>
<dbReference type="CDD" id="cd01360">
    <property type="entry name" value="Adenylsuccinate_lyase_1"/>
    <property type="match status" value="1"/>
</dbReference>
<dbReference type="FunFam" id="1.20.200.10:FF:000008">
    <property type="entry name" value="Adenylosuccinate lyase"/>
    <property type="match status" value="1"/>
</dbReference>
<evidence type="ECO:0000256" key="3">
    <source>
        <dbReference type="ARBA" id="ARBA00008273"/>
    </source>
</evidence>
<dbReference type="Gene3D" id="1.10.275.10">
    <property type="entry name" value="Fumarase/aspartase (N-terminal domain)"/>
    <property type="match status" value="1"/>
</dbReference>
<dbReference type="NCBIfam" id="TIGR00928">
    <property type="entry name" value="purB"/>
    <property type="match status" value="1"/>
</dbReference>
<comment type="caution">
    <text evidence="13">The sequence shown here is derived from an EMBL/GenBank/DDBJ whole genome shotgun (WGS) entry which is preliminary data.</text>
</comment>
<keyword evidence="7 11" id="KW-0456">Lyase</keyword>
<evidence type="ECO:0000256" key="10">
    <source>
        <dbReference type="ARBA" id="ARBA00049115"/>
    </source>
</evidence>
<reference evidence="13" key="1">
    <citation type="submission" date="2023-03" db="EMBL/GenBank/DDBJ databases">
        <authorList>
            <person name="Steffen K."/>
            <person name="Cardenas P."/>
        </authorList>
    </citation>
    <scope>NUCLEOTIDE SEQUENCE</scope>
</reference>
<dbReference type="SMART" id="SM00998">
    <property type="entry name" value="ADSL_C"/>
    <property type="match status" value="1"/>
</dbReference>
<evidence type="ECO:0000313" key="14">
    <source>
        <dbReference type="Proteomes" id="UP001174909"/>
    </source>
</evidence>
<accession>A0AA35RV97</accession>
<dbReference type="InterPro" id="IPR000362">
    <property type="entry name" value="Fumarate_lyase_fam"/>
</dbReference>
<evidence type="ECO:0000256" key="6">
    <source>
        <dbReference type="ARBA" id="ARBA00022755"/>
    </source>
</evidence>
<dbReference type="GO" id="GO:0070626">
    <property type="term" value="F:(S)-2-(5-amino-1-(5-phospho-D-ribosyl)imidazole-4-carboxamido) succinate lyase (fumarate-forming) activity"/>
    <property type="evidence" value="ECO:0007669"/>
    <property type="project" value="TreeGrafter"/>
</dbReference>
<dbReference type="AlphaFoldDB" id="A0AA35RV97"/>
<evidence type="ECO:0000256" key="1">
    <source>
        <dbReference type="ARBA" id="ARBA00004706"/>
    </source>
</evidence>
<dbReference type="PRINTS" id="PR00145">
    <property type="entry name" value="ARGSUCLYASE"/>
</dbReference>
<dbReference type="GO" id="GO:0044208">
    <property type="term" value="P:'de novo' AMP biosynthetic process"/>
    <property type="evidence" value="ECO:0007669"/>
    <property type="project" value="TreeGrafter"/>
</dbReference>